<name>A0AC34QVX3_9BILA</name>
<organism evidence="1 2">
    <name type="scientific">Panagrolaimus sp. JU765</name>
    <dbReference type="NCBI Taxonomy" id="591449"/>
    <lineage>
        <taxon>Eukaryota</taxon>
        <taxon>Metazoa</taxon>
        <taxon>Ecdysozoa</taxon>
        <taxon>Nematoda</taxon>
        <taxon>Chromadorea</taxon>
        <taxon>Rhabditida</taxon>
        <taxon>Tylenchina</taxon>
        <taxon>Panagrolaimomorpha</taxon>
        <taxon>Panagrolaimoidea</taxon>
        <taxon>Panagrolaimidae</taxon>
        <taxon>Panagrolaimus</taxon>
    </lineage>
</organism>
<dbReference type="Proteomes" id="UP000887576">
    <property type="component" value="Unplaced"/>
</dbReference>
<protein>
    <submittedName>
        <fullName evidence="2">Globin family profile domain-containing protein</fullName>
    </submittedName>
</protein>
<dbReference type="WBParaSite" id="JU765_v2.g19894.t1">
    <property type="protein sequence ID" value="JU765_v2.g19894.t1"/>
    <property type="gene ID" value="JU765_v2.g19894"/>
</dbReference>
<accession>A0AC34QVX3</accession>
<sequence length="191" mass="22511">MSSSGSKSPTESDGSSDMSNESIMNWEPDVYEKELVKKTWSDDFDFLYELGAAIYTYIFENNPNTKQLFPSIHKHGDKWKESKEFRSQALKFVQTLSHAVKNLYHMDRLSPYLYKIGELHVKFAKRGFRPEFWNSFLDAMEVSLTETINRNQELTEEQKIDAIRVWRRLAHYVISHMKHGYNDLLKKTESN</sequence>
<proteinExistence type="predicted"/>
<evidence type="ECO:0000313" key="2">
    <source>
        <dbReference type="WBParaSite" id="JU765_v2.g19894.t1"/>
    </source>
</evidence>
<evidence type="ECO:0000313" key="1">
    <source>
        <dbReference type="Proteomes" id="UP000887576"/>
    </source>
</evidence>
<reference evidence="2" key="1">
    <citation type="submission" date="2022-11" db="UniProtKB">
        <authorList>
            <consortium name="WormBaseParasite"/>
        </authorList>
    </citation>
    <scope>IDENTIFICATION</scope>
</reference>